<keyword evidence="15" id="KW-1185">Reference proteome</keyword>
<feature type="transmembrane region" description="Helical" evidence="11">
    <location>
        <begin position="43"/>
        <end position="60"/>
    </location>
</feature>
<comment type="caution">
    <text evidence="14">The sequence shown here is derived from an EMBL/GenBank/DDBJ whole genome shotgun (WGS) entry which is preliminary data.</text>
</comment>
<gene>
    <name evidence="14" type="ORF">ETD86_03370</name>
</gene>
<dbReference type="SUPFAM" id="SSF52540">
    <property type="entry name" value="P-loop containing nucleoside triphosphate hydrolases"/>
    <property type="match status" value="1"/>
</dbReference>
<dbReference type="InterPro" id="IPR039421">
    <property type="entry name" value="Type_1_exporter"/>
</dbReference>
<feature type="domain" description="ABC transmembrane type-1" evidence="13">
    <location>
        <begin position="10"/>
        <end position="292"/>
    </location>
</feature>
<keyword evidence="2" id="KW-0813">Transport</keyword>
<dbReference type="PANTHER" id="PTHR24221">
    <property type="entry name" value="ATP-BINDING CASSETTE SUB-FAMILY B"/>
    <property type="match status" value="1"/>
</dbReference>
<protein>
    <recommendedName>
        <fullName evidence="10">Fatty acid ABC transporter ATP-binding/permease protein</fullName>
    </recommendedName>
</protein>
<sequence length="565" mass="59358">MLRPVRGRLVLGMTLAGVGALFAMVPFIAVAEVGRALLSGGAVWPWAIAGAGGAVLRAFFMGASASVCHVANGHFEYGIRSRLARHLGRLPLGWFGDHGSGEVKKAVSDDIKGMHHLVSHALSDMTSAVVAPLVGIVYLLLVDWRMTLALLGFVAAVLAVVSPMLKRGYQAHMGTYNRAQAELAKATVELVDGIEVVKTYGGRARASQRFDEAVTTLTQRCLAWTAAMGRPATAMNIGLAPATMLVWILASGTAFVAAGWLPPADLLPFLAVGVGLPGPYLQVGSAANMLRQGQLGATHVDRLLGLLPLAEPAEPRRPADGRVVFDDVRFSYAPDAPPALDGVSAVLAPGTVTALVGPSGSGKTTMARLLPRFWDPDGGAITLGGVDVRDIPSRELLSRVAIVFQDVVLLRESVRDNIRLGRPDATDAEVEAAAKAARVHDVIMALPDGYDTVLGSDGGGLSGGERQRVTIARAILQDAPVVVLDEATAHADAESEAAIQEALSELAAGRTVMVIAHRLHTIAGADQILVLDSGRIVERGRHEGLLAADGLYARLWRAQNTEVKA</sequence>
<evidence type="ECO:0000256" key="4">
    <source>
        <dbReference type="ARBA" id="ARBA00022741"/>
    </source>
</evidence>
<keyword evidence="3 11" id="KW-0812">Transmembrane</keyword>
<dbReference type="PROSITE" id="PS50929">
    <property type="entry name" value="ABC_TM1F"/>
    <property type="match status" value="1"/>
</dbReference>
<evidence type="ECO:0000313" key="14">
    <source>
        <dbReference type="EMBL" id="TMR24822.1"/>
    </source>
</evidence>
<dbReference type="EMBL" id="VCKY01000007">
    <property type="protein sequence ID" value="TMR24822.1"/>
    <property type="molecule type" value="Genomic_DNA"/>
</dbReference>
<name>A0A5S4FW11_9ACTN</name>
<evidence type="ECO:0000256" key="10">
    <source>
        <dbReference type="ARBA" id="ARBA00071747"/>
    </source>
</evidence>
<keyword evidence="6 11" id="KW-1133">Transmembrane helix</keyword>
<dbReference type="InterPro" id="IPR017871">
    <property type="entry name" value="ABC_transporter-like_CS"/>
</dbReference>
<evidence type="ECO:0000256" key="7">
    <source>
        <dbReference type="ARBA" id="ARBA00023136"/>
    </source>
</evidence>
<dbReference type="CDD" id="cd07346">
    <property type="entry name" value="ABC_6TM_exporters"/>
    <property type="match status" value="1"/>
</dbReference>
<dbReference type="OrthoDB" id="9806127at2"/>
<evidence type="ECO:0000256" key="11">
    <source>
        <dbReference type="SAM" id="Phobius"/>
    </source>
</evidence>
<dbReference type="SMART" id="SM00382">
    <property type="entry name" value="AAA"/>
    <property type="match status" value="1"/>
</dbReference>
<keyword evidence="4" id="KW-0547">Nucleotide-binding</keyword>
<dbReference type="GO" id="GO:0016887">
    <property type="term" value="F:ATP hydrolysis activity"/>
    <property type="evidence" value="ECO:0007669"/>
    <property type="project" value="InterPro"/>
</dbReference>
<evidence type="ECO:0000256" key="6">
    <source>
        <dbReference type="ARBA" id="ARBA00022989"/>
    </source>
</evidence>
<dbReference type="Gene3D" id="1.20.1560.10">
    <property type="entry name" value="ABC transporter type 1, transmembrane domain"/>
    <property type="match status" value="1"/>
</dbReference>
<feature type="domain" description="ABC transporter" evidence="12">
    <location>
        <begin position="323"/>
        <end position="558"/>
    </location>
</feature>
<evidence type="ECO:0000256" key="1">
    <source>
        <dbReference type="ARBA" id="ARBA00004651"/>
    </source>
</evidence>
<dbReference type="InterPro" id="IPR027417">
    <property type="entry name" value="P-loop_NTPase"/>
</dbReference>
<dbReference type="Gene3D" id="3.40.50.300">
    <property type="entry name" value="P-loop containing nucleotide triphosphate hydrolases"/>
    <property type="match status" value="1"/>
</dbReference>
<evidence type="ECO:0000256" key="5">
    <source>
        <dbReference type="ARBA" id="ARBA00022840"/>
    </source>
</evidence>
<feature type="transmembrane region" description="Helical" evidence="11">
    <location>
        <begin position="9"/>
        <end position="31"/>
    </location>
</feature>
<evidence type="ECO:0000259" key="13">
    <source>
        <dbReference type="PROSITE" id="PS50929"/>
    </source>
</evidence>
<dbReference type="GO" id="GO:0005886">
    <property type="term" value="C:plasma membrane"/>
    <property type="evidence" value="ECO:0007669"/>
    <property type="project" value="UniProtKB-SubCell"/>
</dbReference>
<feature type="transmembrane region" description="Helical" evidence="11">
    <location>
        <begin position="237"/>
        <end position="260"/>
    </location>
</feature>
<evidence type="ECO:0000256" key="8">
    <source>
        <dbReference type="ARBA" id="ARBA00055053"/>
    </source>
</evidence>
<dbReference type="GO" id="GO:0005524">
    <property type="term" value="F:ATP binding"/>
    <property type="evidence" value="ECO:0007669"/>
    <property type="project" value="UniProtKB-KW"/>
</dbReference>
<dbReference type="Pfam" id="PF00664">
    <property type="entry name" value="ABC_membrane"/>
    <property type="match status" value="1"/>
</dbReference>
<dbReference type="AlphaFoldDB" id="A0A5S4FW11"/>
<comment type="function">
    <text evidence="8">ABC transporter involved in fatty acid import. Transmembrane domains (TMD) form a pore in the membrane and the ATP-binding domain (NBD) is responsible for energy generation.</text>
</comment>
<dbReference type="Pfam" id="PF00005">
    <property type="entry name" value="ABC_tran"/>
    <property type="match status" value="1"/>
</dbReference>
<dbReference type="PANTHER" id="PTHR24221:SF654">
    <property type="entry name" value="ATP-BINDING CASSETTE SUB-FAMILY B MEMBER 6"/>
    <property type="match status" value="1"/>
</dbReference>
<evidence type="ECO:0000256" key="2">
    <source>
        <dbReference type="ARBA" id="ARBA00022448"/>
    </source>
</evidence>
<dbReference type="SUPFAM" id="SSF90123">
    <property type="entry name" value="ABC transporter transmembrane region"/>
    <property type="match status" value="1"/>
</dbReference>
<dbReference type="FunFam" id="3.40.50.300:FF:000287">
    <property type="entry name" value="Multidrug ABC transporter ATP-binding protein"/>
    <property type="match status" value="1"/>
</dbReference>
<keyword evidence="7 11" id="KW-0472">Membrane</keyword>
<accession>A0A5S4FW11</accession>
<dbReference type="Proteomes" id="UP000309128">
    <property type="component" value="Unassembled WGS sequence"/>
</dbReference>
<proteinExistence type="inferred from homology"/>
<dbReference type="InterPro" id="IPR003439">
    <property type="entry name" value="ABC_transporter-like_ATP-bd"/>
</dbReference>
<dbReference type="PROSITE" id="PS50893">
    <property type="entry name" value="ABC_TRANSPORTER_2"/>
    <property type="match status" value="1"/>
</dbReference>
<evidence type="ECO:0000256" key="9">
    <source>
        <dbReference type="ARBA" id="ARBA00061644"/>
    </source>
</evidence>
<comment type="similarity">
    <text evidence="9">Belongs to the ABC transporter superfamily. Lipid exporter (TC 3.A.1.106) family.</text>
</comment>
<keyword evidence="5 14" id="KW-0067">ATP-binding</keyword>
<evidence type="ECO:0000313" key="15">
    <source>
        <dbReference type="Proteomes" id="UP000309128"/>
    </source>
</evidence>
<feature type="transmembrane region" description="Helical" evidence="11">
    <location>
        <begin position="147"/>
        <end position="165"/>
    </location>
</feature>
<evidence type="ECO:0000259" key="12">
    <source>
        <dbReference type="PROSITE" id="PS50893"/>
    </source>
</evidence>
<dbReference type="InterPro" id="IPR036640">
    <property type="entry name" value="ABC1_TM_sf"/>
</dbReference>
<evidence type="ECO:0000256" key="3">
    <source>
        <dbReference type="ARBA" id="ARBA00022692"/>
    </source>
</evidence>
<dbReference type="PROSITE" id="PS00211">
    <property type="entry name" value="ABC_TRANSPORTER_1"/>
    <property type="match status" value="1"/>
</dbReference>
<feature type="transmembrane region" description="Helical" evidence="11">
    <location>
        <begin position="121"/>
        <end position="141"/>
    </location>
</feature>
<organism evidence="14 15">
    <name type="scientific">Nonomuraea turkmeniaca</name>
    <dbReference type="NCBI Taxonomy" id="103838"/>
    <lineage>
        <taxon>Bacteria</taxon>
        <taxon>Bacillati</taxon>
        <taxon>Actinomycetota</taxon>
        <taxon>Actinomycetes</taxon>
        <taxon>Streptosporangiales</taxon>
        <taxon>Streptosporangiaceae</taxon>
        <taxon>Nonomuraea</taxon>
    </lineage>
</organism>
<dbReference type="InterPro" id="IPR011527">
    <property type="entry name" value="ABC1_TM_dom"/>
</dbReference>
<comment type="subcellular location">
    <subcellularLocation>
        <location evidence="1">Cell membrane</location>
        <topology evidence="1">Multi-pass membrane protein</topology>
    </subcellularLocation>
</comment>
<reference evidence="14 15" key="1">
    <citation type="submission" date="2019-05" db="EMBL/GenBank/DDBJ databases">
        <title>Draft genome sequence of Nonomuraea turkmeniaca DSM 43926.</title>
        <authorList>
            <person name="Saricaoglu S."/>
            <person name="Isik K."/>
        </authorList>
    </citation>
    <scope>NUCLEOTIDE SEQUENCE [LARGE SCALE GENOMIC DNA]</scope>
    <source>
        <strain evidence="14 15">DSM 43926</strain>
    </source>
</reference>
<dbReference type="GO" id="GO:0140359">
    <property type="term" value="F:ABC-type transporter activity"/>
    <property type="evidence" value="ECO:0007669"/>
    <property type="project" value="InterPro"/>
</dbReference>
<dbReference type="InterPro" id="IPR003593">
    <property type="entry name" value="AAA+_ATPase"/>
</dbReference>